<dbReference type="InterPro" id="IPR003439">
    <property type="entry name" value="ABC_transporter-like_ATP-bd"/>
</dbReference>
<keyword evidence="6" id="KW-1185">Reference proteome</keyword>
<feature type="domain" description="ABC transporter" evidence="4">
    <location>
        <begin position="29"/>
        <end position="78"/>
    </location>
</feature>
<name>A0A233RYV9_STRDA</name>
<evidence type="ECO:0000313" key="6">
    <source>
        <dbReference type="Proteomes" id="UP000215483"/>
    </source>
</evidence>
<evidence type="ECO:0000259" key="4">
    <source>
        <dbReference type="Pfam" id="PF00005"/>
    </source>
</evidence>
<dbReference type="InterPro" id="IPR051782">
    <property type="entry name" value="ABC_Transporter_VariousFunc"/>
</dbReference>
<accession>A0A233RYV9</accession>
<organism evidence="5 6">
    <name type="scientific">Streptomyces diastatochromogenes</name>
    <dbReference type="NCBI Taxonomy" id="42236"/>
    <lineage>
        <taxon>Bacteria</taxon>
        <taxon>Bacillati</taxon>
        <taxon>Actinomycetota</taxon>
        <taxon>Actinomycetes</taxon>
        <taxon>Kitasatosporales</taxon>
        <taxon>Streptomycetaceae</taxon>
        <taxon>Streptomyces</taxon>
    </lineage>
</organism>
<keyword evidence="1" id="KW-0813">Transport</keyword>
<dbReference type="PANTHER" id="PTHR42939:SF1">
    <property type="entry name" value="ABC TRANSPORTER ATP-BINDING PROTEIN ALBC-RELATED"/>
    <property type="match status" value="1"/>
</dbReference>
<dbReference type="Pfam" id="PF00005">
    <property type="entry name" value="ABC_tran"/>
    <property type="match status" value="1"/>
</dbReference>
<keyword evidence="2" id="KW-0547">Nucleotide-binding</keyword>
<dbReference type="Gene3D" id="3.40.50.300">
    <property type="entry name" value="P-loop containing nucleotide triphosphate hydrolases"/>
    <property type="match status" value="1"/>
</dbReference>
<evidence type="ECO:0000313" key="5">
    <source>
        <dbReference type="EMBL" id="OXY88567.1"/>
    </source>
</evidence>
<comment type="caution">
    <text evidence="5">The sequence shown here is derived from an EMBL/GenBank/DDBJ whole genome shotgun (WGS) entry which is preliminary data.</text>
</comment>
<dbReference type="EMBL" id="MCGQ01000053">
    <property type="protein sequence ID" value="OXY88567.1"/>
    <property type="molecule type" value="Genomic_DNA"/>
</dbReference>
<protein>
    <recommendedName>
        <fullName evidence="4">ABC transporter domain-containing protein</fullName>
    </recommendedName>
</protein>
<keyword evidence="3" id="KW-0067">ATP-binding</keyword>
<proteinExistence type="predicted"/>
<dbReference type="PANTHER" id="PTHR42939">
    <property type="entry name" value="ABC TRANSPORTER ATP-BINDING PROTEIN ALBC-RELATED"/>
    <property type="match status" value="1"/>
</dbReference>
<sequence>MSVSPATSTQTALRARGVRKAFGKRFVLAGVDLTIRPGQIVGIVGENGAGKTTLLRIRCGDLRPLSQKLAFGCQEVKEGLAFVGLGPGQGEGDGQALKGADQVQAQAPEGAAVAGAVAVFGPTCQVGAFEGLSGAAAFHRGGVHDP</sequence>
<reference evidence="5 6" key="1">
    <citation type="submission" date="2016-07" db="EMBL/GenBank/DDBJ databases">
        <title>Draft genome of Streptomyces diastatochromogenes.</title>
        <authorList>
            <person name="Podduturi R."/>
            <person name="Lukassen M.B."/>
            <person name="Clausen N."/>
            <person name="Nielsen J.L."/>
            <person name="Jorgensen N.O."/>
        </authorList>
    </citation>
    <scope>NUCLEOTIDE SEQUENCE [LARGE SCALE GENOMIC DNA]</scope>
    <source>
        <strain evidence="5 6">DSM 40608</strain>
    </source>
</reference>
<dbReference type="AlphaFoldDB" id="A0A233RYV9"/>
<dbReference type="Proteomes" id="UP000215483">
    <property type="component" value="Unassembled WGS sequence"/>
</dbReference>
<dbReference type="OrthoDB" id="9804819at2"/>
<dbReference type="GO" id="GO:0005524">
    <property type="term" value="F:ATP binding"/>
    <property type="evidence" value="ECO:0007669"/>
    <property type="project" value="UniProtKB-KW"/>
</dbReference>
<evidence type="ECO:0000256" key="1">
    <source>
        <dbReference type="ARBA" id="ARBA00022448"/>
    </source>
</evidence>
<gene>
    <name evidence="5" type="ORF">BEK98_41885</name>
</gene>
<evidence type="ECO:0000256" key="2">
    <source>
        <dbReference type="ARBA" id="ARBA00022741"/>
    </source>
</evidence>
<dbReference type="InterPro" id="IPR027417">
    <property type="entry name" value="P-loop_NTPase"/>
</dbReference>
<dbReference type="GO" id="GO:0016887">
    <property type="term" value="F:ATP hydrolysis activity"/>
    <property type="evidence" value="ECO:0007669"/>
    <property type="project" value="InterPro"/>
</dbReference>
<evidence type="ECO:0000256" key="3">
    <source>
        <dbReference type="ARBA" id="ARBA00022840"/>
    </source>
</evidence>
<dbReference type="SUPFAM" id="SSF52540">
    <property type="entry name" value="P-loop containing nucleoside triphosphate hydrolases"/>
    <property type="match status" value="1"/>
</dbReference>